<dbReference type="SUPFAM" id="SSF48452">
    <property type="entry name" value="TPR-like"/>
    <property type="match status" value="1"/>
</dbReference>
<evidence type="ECO:0000256" key="1">
    <source>
        <dbReference type="SAM" id="SignalP"/>
    </source>
</evidence>
<dbReference type="Pfam" id="PF14322">
    <property type="entry name" value="SusD-like_3"/>
    <property type="match status" value="1"/>
</dbReference>
<dbReference type="PATRIC" id="fig|1127696.3.peg.1394"/>
<dbReference type="InterPro" id="IPR011990">
    <property type="entry name" value="TPR-like_helical_dom_sf"/>
</dbReference>
<dbReference type="STRING" id="1127696.HMPREF9134_01543"/>
<protein>
    <recommendedName>
        <fullName evidence="2">SusD-like N-terminal domain-containing protein</fullName>
    </recommendedName>
</protein>
<feature type="chain" id="PRO_5003954335" description="SusD-like N-terminal domain-containing protein" evidence="1">
    <location>
        <begin position="27"/>
        <end position="529"/>
    </location>
</feature>
<dbReference type="PROSITE" id="PS51257">
    <property type="entry name" value="PROKAR_LIPOPROTEIN"/>
    <property type="match status" value="1"/>
</dbReference>
<accession>L1NAH5</accession>
<dbReference type="Proteomes" id="UP000010408">
    <property type="component" value="Unassembled WGS sequence"/>
</dbReference>
<name>L1NAH5_9PORP</name>
<proteinExistence type="predicted"/>
<dbReference type="AlphaFoldDB" id="L1NAH5"/>
<feature type="signal peptide" evidence="1">
    <location>
        <begin position="1"/>
        <end position="26"/>
    </location>
</feature>
<gene>
    <name evidence="3" type="ORF">HMPREF9134_01543</name>
</gene>
<keyword evidence="1" id="KW-0732">Signal</keyword>
<evidence type="ECO:0000259" key="2">
    <source>
        <dbReference type="Pfam" id="PF14322"/>
    </source>
</evidence>
<reference evidence="3 4" key="1">
    <citation type="submission" date="2012-05" db="EMBL/GenBank/DDBJ databases">
        <authorList>
            <person name="Weinstock G."/>
            <person name="Sodergren E."/>
            <person name="Lobos E.A."/>
            <person name="Fulton L."/>
            <person name="Fulton R."/>
            <person name="Courtney L."/>
            <person name="Fronick C."/>
            <person name="O'Laughlin M."/>
            <person name="Godfrey J."/>
            <person name="Wilson R.M."/>
            <person name="Miner T."/>
            <person name="Farmer C."/>
            <person name="Delehaunty K."/>
            <person name="Cordes M."/>
            <person name="Minx P."/>
            <person name="Tomlinson C."/>
            <person name="Chen J."/>
            <person name="Wollam A."/>
            <person name="Pepin K.H."/>
            <person name="Bhonagiri V."/>
            <person name="Zhang X."/>
            <person name="Suruliraj S."/>
            <person name="Warren W."/>
            <person name="Mitreva M."/>
            <person name="Mardis E.R."/>
            <person name="Wilson R.K."/>
        </authorList>
    </citation>
    <scope>NUCLEOTIDE SEQUENCE [LARGE SCALE GENOMIC DNA]</scope>
    <source>
        <strain evidence="3 4">F0037</strain>
    </source>
</reference>
<dbReference type="RefSeq" id="WP_005467657.1">
    <property type="nucleotide sequence ID" value="NZ_KB291032.1"/>
</dbReference>
<comment type="caution">
    <text evidence="3">The sequence shown here is derived from an EMBL/GenBank/DDBJ whole genome shotgun (WGS) entry which is preliminary data.</text>
</comment>
<feature type="domain" description="SusD-like N-terminal" evidence="2">
    <location>
        <begin position="25"/>
        <end position="235"/>
    </location>
</feature>
<dbReference type="InterPro" id="IPR033985">
    <property type="entry name" value="SusD-like_N"/>
</dbReference>
<dbReference type="Gene3D" id="1.25.40.390">
    <property type="match status" value="1"/>
</dbReference>
<dbReference type="eggNOG" id="COG0457">
    <property type="taxonomic scope" value="Bacteria"/>
</dbReference>
<evidence type="ECO:0000313" key="3">
    <source>
        <dbReference type="EMBL" id="EKY00212.1"/>
    </source>
</evidence>
<sequence>MKLRFLPLSITLALALPLLSSCNAFLSENPDSNLVDPATPTQVQKLLIGAYPTSSISYLSELSSDNILDDGVNNPNTSTFVEDAAYWKPIRNADDLYDAPYKIWKGCYYAVAMSNEVIQRVASLGLTDDVSMVSKGEALVARAWAHFQLANVFCLPYDPQTSSKDLGIPYVAERVVSLQPDYPRGTLAETYQHIASDLTAGIALLERYPSNYSEDLKKFHFGTTSAYAFAARFYLYYHNWAKAEEYATKVLGSNPALVLRDWSAFRTIPRTDQAYGLAYYDTKLPANLLSVSTYSTFHWQITNGTNYYNSRFTHAKELTQNETLSTQNIWGKDDAYLFAPFVYVEGNINKTVQPKFPTFPSSSYQTMDTPLTTDETLLVRAEARILQKKYDEGIADLNLWTSRYLNDGNDPSNPRKKTFTKDEIATFYNKINYDSKTLPTLKKKLNPHFAISGVEEALLHHVLQCRRILTIHEGLRWQDVKRYGITVYRRINKNSNYVFAGQLESRDARQAIALPQQAVKGRIVQNPRK</sequence>
<dbReference type="HOGENOM" id="CLU_015553_2_0_10"/>
<evidence type="ECO:0000313" key="4">
    <source>
        <dbReference type="Proteomes" id="UP000010408"/>
    </source>
</evidence>
<organism evidence="3 4">
    <name type="scientific">Porphyromonas catoniae F0037</name>
    <dbReference type="NCBI Taxonomy" id="1127696"/>
    <lineage>
        <taxon>Bacteria</taxon>
        <taxon>Pseudomonadati</taxon>
        <taxon>Bacteroidota</taxon>
        <taxon>Bacteroidia</taxon>
        <taxon>Bacteroidales</taxon>
        <taxon>Porphyromonadaceae</taxon>
        <taxon>Porphyromonas</taxon>
    </lineage>
</organism>
<dbReference type="EMBL" id="AMEQ01000040">
    <property type="protein sequence ID" value="EKY00212.1"/>
    <property type="molecule type" value="Genomic_DNA"/>
</dbReference>